<accession>A0A4U0WSJ0</accession>
<evidence type="ECO:0000256" key="6">
    <source>
        <dbReference type="PROSITE-ProRule" id="PRU00239"/>
    </source>
</evidence>
<dbReference type="CDD" id="cd00044">
    <property type="entry name" value="CysPc"/>
    <property type="match status" value="1"/>
</dbReference>
<evidence type="ECO:0000256" key="7">
    <source>
        <dbReference type="SAM" id="MobiDB-lite"/>
    </source>
</evidence>
<dbReference type="InterPro" id="IPR001300">
    <property type="entry name" value="Peptidase_C2_calpain_cat"/>
</dbReference>
<reference evidence="9 10" key="1">
    <citation type="submission" date="2017-03" db="EMBL/GenBank/DDBJ databases">
        <title>Genomes of endolithic fungi from Antarctica.</title>
        <authorList>
            <person name="Coleine C."/>
            <person name="Masonjones S."/>
            <person name="Stajich J.E."/>
        </authorList>
    </citation>
    <scope>NUCLEOTIDE SEQUENCE [LARGE SCALE GENOMIC DNA]</scope>
    <source>
        <strain evidence="9 10">CCFEE 5184</strain>
    </source>
</reference>
<keyword evidence="2 6" id="KW-0645">Protease</keyword>
<dbReference type="InterPro" id="IPR000169">
    <property type="entry name" value="Pept_cys_AS"/>
</dbReference>
<evidence type="ECO:0000256" key="1">
    <source>
        <dbReference type="ARBA" id="ARBA00007623"/>
    </source>
</evidence>
<name>A0A4U0WSJ0_9PEZI</name>
<dbReference type="SUPFAM" id="SSF49758">
    <property type="entry name" value="Calpain large subunit, middle domain (domain III)"/>
    <property type="match status" value="1"/>
</dbReference>
<gene>
    <name evidence="9" type="ORF">B0A55_10064</name>
</gene>
<feature type="region of interest" description="Disordered" evidence="7">
    <location>
        <begin position="271"/>
        <end position="505"/>
    </location>
</feature>
<feature type="domain" description="Calpain catalytic" evidence="8">
    <location>
        <begin position="940"/>
        <end position="1235"/>
    </location>
</feature>
<dbReference type="EMBL" id="NAJQ01000642">
    <property type="protein sequence ID" value="TKA66482.1"/>
    <property type="molecule type" value="Genomic_DNA"/>
</dbReference>
<keyword evidence="10" id="KW-1185">Reference proteome</keyword>
<dbReference type="PRINTS" id="PR00704">
    <property type="entry name" value="CALPAIN"/>
</dbReference>
<feature type="compositionally biased region" description="Acidic residues" evidence="7">
    <location>
        <begin position="307"/>
        <end position="316"/>
    </location>
</feature>
<sequence length="1802" mass="201019">FSHRRKNVRQPAVPPPSLLKRQSTLSQVGWIDTPSSNNSRGKKEPITTSSDAEDEEYEVPQRRTRSMPKRKPRSNRKKLEKTESQPSFTQAIRSVPAKMAKRAREADGEGFQVWQDPDDSDDTPMERIAKRRKRWGEVGMHLTDLVALHDGGYESRRGPRWSSPEIAESSSQVPVDQDDDEVATENATLVTPRNFRFKEVPSSQSPASVQLSTQRSQRFADTERSPLKARDGNARLPVKQLRLQKLQAGEESQISAQKMLMLMETQAGNEFNVRLEDDEGGCHGGDARTEQLPKRSLMRTTTVPDSTDTESEDEIVERDAKSPPPTETLARTVQESQLELGEDKNEYGGEDKGGVGDEGERDDEAEGDQTAVKSRMPPMPPPQPRPRKLKRVATVQDSQIDDLDLELDDEPTREGGGLVETWHQSDGNDVPVQDHGTSMAEPEEQYRAADGSGKEEVEEALEEQEQRETDEEVAEEVAEREAEHGESGAEEAAEEDKFYEDATYDPAYSALDRDAARFAQITQTQGLRPGLYDSNDGDLDDVSQGALDKEPVEDRDLDEGEYTAAHQLSQELSDAAEAVVPSSQPAEQTRNIPTIIKDSQPSATRKLSSQRPKAIAYVSAAEPDAAVGEYEERVPSSPPPATLPPFSKPSFTVAHQPEPTVQLDLAGMPEEGEEERVPSSPPPLRPSQVSTVMPTQLSLAGPGSRRADATQTQWSYRSPHKMTQSRWHEDMMATGSSSPLPLPPWSSPERARYIVGDMGLGGGKGKHMTESMVDFSLPPPPPISSSRAGTQSGGRSSSPLPLDNANNAPFERPRIGPPPPRPRPKKPPQQTLDDFWANFNPKFPGKITTVLPDKFYAKRLAQRPDADEGSHNAVESYEEASRICKQKVEKIVSECRRVNQKYRDPHFDVEDDFYQTTYRECLHGLIEKSNDPKLVPKSVKRVGAIFENPQFFIKGATANDVRQGRNGDCWLLAALGTVSNCSGLIERVCVHRDAVVGVYGFVFHRDGAWISEVVDDKLYLMNEDWYDRNDRNDPNGGINNWMQVQDRRDVEREYKRRFQTGSKALYFAQCSDPNETWLPLLEKAFAKAHGDYLAVEGGFVGEAIEDLTGGVTSELHGTDILDRDAFWTDELLQVNKLFLFGCGQSRGFDEDRNGIQHRHAYSVMEAREVDGLRLVKLRNPWANTEWTGAWSDGSEEWTAEWLQKLDHRFGNDGVFWICYDDLLNVYQHFDRTRLFNGGWRITQQWVSLQVPWSIDYHDTHFLVTVTQPGDVVIVLSQLDDRYYRGLEGPYNFKLHFRVHKQGESDYLVRSPSSYNMRRSISTEVSLDPGTYVVMVKIEATRIPFKMATEDVVRLAATRHRRAKLLNIGLSRDLAFAKAQLKEHDELVEASKKRTRKTKRKEDAKAAKEVTRRMRERERMLRKKTMKKLEVKKRAIYPEPPVERLAKMVREPGEIGEGAEVVSAAVRGAVGDEQMKVSGSSPLDGAALPPPETVIGGEPEVPAETENVPMDHSAADEAASTSPEVVQPGAPDASEETVVANPPASVDAVPSRAESAQTRQEDQRAETVIAPPSAPGVQDSSASNGQLRSRQRHQRLPVRERPPPRSFSPPSRRQTDLADPSGSPEYPDEWQQPARYDRGPPPDMPPLPGQRFPQLQYRQATFAASEARFQDDLDSRDLSWDSELDAPTDSDEEHVQLARSSNPYFFDQGPPPPPPPPPTQPGGPPPIPPEEMEDGEFASEPWNAVCVVGLRVYAKVDNEVRVEVVRPGTAEEDGEKGKVGGGGERALDRDDPAVDYMKPGALS</sequence>
<dbReference type="Gene3D" id="3.90.70.10">
    <property type="entry name" value="Cysteine proteinases"/>
    <property type="match status" value="1"/>
</dbReference>
<dbReference type="OrthoDB" id="424753at2759"/>
<feature type="active site" evidence="5 6">
    <location>
        <position position="969"/>
    </location>
</feature>
<dbReference type="InterPro" id="IPR038765">
    <property type="entry name" value="Papain-like_cys_pep_sf"/>
</dbReference>
<comment type="similarity">
    <text evidence="1">Belongs to the peptidase C2 family.</text>
</comment>
<feature type="compositionally biased region" description="Basic and acidic residues" evidence="7">
    <location>
        <begin position="477"/>
        <end position="487"/>
    </location>
</feature>
<feature type="compositionally biased region" description="Acidic residues" evidence="7">
    <location>
        <begin position="1679"/>
        <end position="1691"/>
    </location>
</feature>
<protein>
    <recommendedName>
        <fullName evidence="8">Calpain catalytic domain-containing protein</fullName>
    </recommendedName>
</protein>
<evidence type="ECO:0000256" key="2">
    <source>
        <dbReference type="ARBA" id="ARBA00022670"/>
    </source>
</evidence>
<proteinExistence type="inferred from homology"/>
<evidence type="ECO:0000256" key="5">
    <source>
        <dbReference type="PIRSR" id="PIRSR622684-1"/>
    </source>
</evidence>
<dbReference type="PANTHER" id="PTHR10183">
    <property type="entry name" value="CALPAIN"/>
    <property type="match status" value="1"/>
</dbReference>
<comment type="caution">
    <text evidence="9">The sequence shown here is derived from an EMBL/GenBank/DDBJ whole genome shotgun (WGS) entry which is preliminary data.</text>
</comment>
<feature type="non-terminal residue" evidence="9">
    <location>
        <position position="1"/>
    </location>
</feature>
<feature type="compositionally biased region" description="Acidic residues" evidence="7">
    <location>
        <begin position="357"/>
        <end position="367"/>
    </location>
</feature>
<feature type="region of interest" description="Disordered" evidence="7">
    <location>
        <begin position="573"/>
        <end position="611"/>
    </location>
</feature>
<feature type="compositionally biased region" description="Polar residues" evidence="7">
    <location>
        <begin position="201"/>
        <end position="217"/>
    </location>
</feature>
<feature type="region of interest" description="Disordered" evidence="7">
    <location>
        <begin position="1389"/>
        <end position="1414"/>
    </location>
</feature>
<evidence type="ECO:0000259" key="8">
    <source>
        <dbReference type="PROSITE" id="PS50203"/>
    </source>
</evidence>
<dbReference type="SUPFAM" id="SSF54001">
    <property type="entry name" value="Cysteine proteinases"/>
    <property type="match status" value="1"/>
</dbReference>
<feature type="compositionally biased region" description="Acidic residues" evidence="7">
    <location>
        <begin position="399"/>
        <end position="411"/>
    </location>
</feature>
<dbReference type="InterPro" id="IPR036213">
    <property type="entry name" value="Calpain_III_sf"/>
</dbReference>
<feature type="region of interest" description="Disordered" evidence="7">
    <location>
        <begin position="1474"/>
        <end position="1654"/>
    </location>
</feature>
<feature type="compositionally biased region" description="Polar residues" evidence="7">
    <location>
        <begin position="709"/>
        <end position="725"/>
    </location>
</feature>
<feature type="active site" evidence="5 6">
    <location>
        <position position="1159"/>
    </location>
</feature>
<feature type="compositionally biased region" description="Polar residues" evidence="7">
    <location>
        <begin position="787"/>
        <end position="807"/>
    </location>
</feature>
<feature type="compositionally biased region" description="Pro residues" evidence="7">
    <location>
        <begin position="1708"/>
        <end position="1728"/>
    </location>
</feature>
<keyword evidence="3 6" id="KW-0378">Hydrolase</keyword>
<feature type="compositionally biased region" description="Pro residues" evidence="7">
    <location>
        <begin position="636"/>
        <end position="647"/>
    </location>
</feature>
<feature type="region of interest" description="Disordered" evidence="7">
    <location>
        <begin position="624"/>
        <end position="835"/>
    </location>
</feature>
<dbReference type="STRING" id="329884.A0A4U0WSJ0"/>
<feature type="region of interest" description="Disordered" evidence="7">
    <location>
        <begin position="1"/>
        <end position="124"/>
    </location>
</feature>
<evidence type="ECO:0000256" key="4">
    <source>
        <dbReference type="ARBA" id="ARBA00022807"/>
    </source>
</evidence>
<evidence type="ECO:0000313" key="10">
    <source>
        <dbReference type="Proteomes" id="UP000309340"/>
    </source>
</evidence>
<keyword evidence="4 6" id="KW-0788">Thiol protease</keyword>
<feature type="compositionally biased region" description="Polar residues" evidence="7">
    <location>
        <begin position="1577"/>
        <end position="1587"/>
    </location>
</feature>
<dbReference type="PROSITE" id="PS00139">
    <property type="entry name" value="THIOL_PROTEASE_CYS"/>
    <property type="match status" value="1"/>
</dbReference>
<feature type="region of interest" description="Disordered" evidence="7">
    <location>
        <begin position="1678"/>
        <end position="1737"/>
    </location>
</feature>
<feature type="region of interest" description="Disordered" evidence="7">
    <location>
        <begin position="1765"/>
        <end position="1802"/>
    </location>
</feature>
<evidence type="ECO:0000256" key="3">
    <source>
        <dbReference type="ARBA" id="ARBA00022801"/>
    </source>
</evidence>
<feature type="active site" evidence="5 6">
    <location>
        <position position="1179"/>
    </location>
</feature>
<feature type="compositionally biased region" description="Acidic residues" evidence="7">
    <location>
        <begin position="456"/>
        <end position="476"/>
    </location>
</feature>
<dbReference type="GO" id="GO:0004198">
    <property type="term" value="F:calcium-dependent cysteine-type endopeptidase activity"/>
    <property type="evidence" value="ECO:0007669"/>
    <property type="project" value="InterPro"/>
</dbReference>
<feature type="compositionally biased region" description="Basic and acidic residues" evidence="7">
    <location>
        <begin position="444"/>
        <end position="455"/>
    </location>
</feature>
<feature type="compositionally biased region" description="Basic and acidic residues" evidence="7">
    <location>
        <begin position="218"/>
        <end position="233"/>
    </location>
</feature>
<dbReference type="GO" id="GO:0006508">
    <property type="term" value="P:proteolysis"/>
    <property type="evidence" value="ECO:0007669"/>
    <property type="project" value="UniProtKB-KW"/>
</dbReference>
<evidence type="ECO:0000313" key="9">
    <source>
        <dbReference type="EMBL" id="TKA66482.1"/>
    </source>
</evidence>
<feature type="compositionally biased region" description="Basic and acidic residues" evidence="7">
    <location>
        <begin position="1399"/>
        <end position="1414"/>
    </location>
</feature>
<feature type="region of interest" description="Disordered" evidence="7">
    <location>
        <begin position="525"/>
        <end position="558"/>
    </location>
</feature>
<feature type="compositionally biased region" description="Polar residues" evidence="7">
    <location>
        <begin position="20"/>
        <end position="39"/>
    </location>
</feature>
<feature type="compositionally biased region" description="Polar residues" evidence="7">
    <location>
        <begin position="581"/>
        <end position="611"/>
    </location>
</feature>
<feature type="compositionally biased region" description="Basic and acidic residues" evidence="7">
    <location>
        <begin position="341"/>
        <end position="355"/>
    </location>
</feature>
<dbReference type="Proteomes" id="UP000309340">
    <property type="component" value="Unassembled WGS sequence"/>
</dbReference>
<dbReference type="SMART" id="SM00230">
    <property type="entry name" value="CysPc"/>
    <property type="match status" value="1"/>
</dbReference>
<dbReference type="Pfam" id="PF00648">
    <property type="entry name" value="Peptidase_C2"/>
    <property type="match status" value="2"/>
</dbReference>
<feature type="compositionally biased region" description="Basic residues" evidence="7">
    <location>
        <begin position="62"/>
        <end position="79"/>
    </location>
</feature>
<organism evidence="9 10">
    <name type="scientific">Friedmanniomyces simplex</name>
    <dbReference type="NCBI Taxonomy" id="329884"/>
    <lineage>
        <taxon>Eukaryota</taxon>
        <taxon>Fungi</taxon>
        <taxon>Dikarya</taxon>
        <taxon>Ascomycota</taxon>
        <taxon>Pezizomycotina</taxon>
        <taxon>Dothideomycetes</taxon>
        <taxon>Dothideomycetidae</taxon>
        <taxon>Mycosphaerellales</taxon>
        <taxon>Teratosphaeriaceae</taxon>
        <taxon>Friedmanniomyces</taxon>
    </lineage>
</organism>
<dbReference type="PANTHER" id="PTHR10183:SF379">
    <property type="entry name" value="CALPAIN-5"/>
    <property type="match status" value="1"/>
</dbReference>
<dbReference type="PROSITE" id="PS50203">
    <property type="entry name" value="CALPAIN_CAT"/>
    <property type="match status" value="1"/>
</dbReference>
<dbReference type="InterPro" id="IPR022684">
    <property type="entry name" value="Calpain_cysteine_protease"/>
</dbReference>
<feature type="region of interest" description="Disordered" evidence="7">
    <location>
        <begin position="151"/>
        <end position="236"/>
    </location>
</feature>